<dbReference type="Pfam" id="PF07593">
    <property type="entry name" value="UnbV_ASPIC"/>
    <property type="match status" value="1"/>
</dbReference>
<feature type="signal peptide" evidence="2">
    <location>
        <begin position="1"/>
        <end position="24"/>
    </location>
</feature>
<dbReference type="SUPFAM" id="SSF69318">
    <property type="entry name" value="Integrin alpha N-terminal domain"/>
    <property type="match status" value="3"/>
</dbReference>
<dbReference type="Pfam" id="PF13517">
    <property type="entry name" value="FG-GAP_3"/>
    <property type="match status" value="4"/>
</dbReference>
<dbReference type="RefSeq" id="WP_099148225.1">
    <property type="nucleotide sequence ID" value="NZ_PDUD01000001.1"/>
</dbReference>
<gene>
    <name evidence="4" type="ORF">CRP01_01610</name>
</gene>
<reference evidence="4 5" key="1">
    <citation type="submission" date="2017-10" db="EMBL/GenBank/DDBJ databases">
        <title>The draft genome sequence of Lewinella nigricans NBRC 102662.</title>
        <authorList>
            <person name="Wang K."/>
        </authorList>
    </citation>
    <scope>NUCLEOTIDE SEQUENCE [LARGE SCALE GENOMIC DNA]</scope>
    <source>
        <strain evidence="4 5">NBRC 102662</strain>
    </source>
</reference>
<evidence type="ECO:0000313" key="4">
    <source>
        <dbReference type="EMBL" id="PHN08635.1"/>
    </source>
</evidence>
<proteinExistence type="predicted"/>
<dbReference type="Gene3D" id="2.130.10.130">
    <property type="entry name" value="Integrin alpha, N-terminal"/>
    <property type="match status" value="2"/>
</dbReference>
<evidence type="ECO:0000256" key="1">
    <source>
        <dbReference type="ARBA" id="ARBA00022729"/>
    </source>
</evidence>
<protein>
    <submittedName>
        <fullName evidence="4">RNA-binding protein</fullName>
    </submittedName>
</protein>
<feature type="domain" description="ASPIC/UnbV" evidence="3">
    <location>
        <begin position="529"/>
        <end position="593"/>
    </location>
</feature>
<dbReference type="EMBL" id="PDUD01000001">
    <property type="protein sequence ID" value="PHN08635.1"/>
    <property type="molecule type" value="Genomic_DNA"/>
</dbReference>
<dbReference type="PROSITE" id="PS51257">
    <property type="entry name" value="PROKAR_LIPOPROTEIN"/>
    <property type="match status" value="1"/>
</dbReference>
<organism evidence="4 5">
    <name type="scientific">Flavilitoribacter nigricans (strain ATCC 23147 / DSM 23189 / NBRC 102662 / NCIMB 1420 / SS-2)</name>
    <name type="common">Lewinella nigricans</name>
    <dbReference type="NCBI Taxonomy" id="1122177"/>
    <lineage>
        <taxon>Bacteria</taxon>
        <taxon>Pseudomonadati</taxon>
        <taxon>Bacteroidota</taxon>
        <taxon>Saprospiria</taxon>
        <taxon>Saprospirales</taxon>
        <taxon>Lewinellaceae</taxon>
        <taxon>Flavilitoribacter</taxon>
    </lineage>
</organism>
<dbReference type="AlphaFoldDB" id="A0A2D0NJF2"/>
<accession>A0A2D0NJF2</accession>
<feature type="chain" id="PRO_5012271437" evidence="2">
    <location>
        <begin position="25"/>
        <end position="1119"/>
    </location>
</feature>
<name>A0A2D0NJF2_FLAN2</name>
<keyword evidence="1 2" id="KW-0732">Signal</keyword>
<comment type="caution">
    <text evidence="4">The sequence shown here is derived from an EMBL/GenBank/DDBJ whole genome shotgun (WGS) entry which is preliminary data.</text>
</comment>
<dbReference type="OrthoDB" id="1488345at2"/>
<dbReference type="PANTHER" id="PTHR16026">
    <property type="entry name" value="CARTILAGE ACIDIC PROTEIN 1"/>
    <property type="match status" value="1"/>
</dbReference>
<dbReference type="InterPro" id="IPR027039">
    <property type="entry name" value="Crtac1"/>
</dbReference>
<evidence type="ECO:0000259" key="3">
    <source>
        <dbReference type="Pfam" id="PF07593"/>
    </source>
</evidence>
<dbReference type="PANTHER" id="PTHR16026:SF0">
    <property type="entry name" value="CARTILAGE ACIDIC PROTEIN 1"/>
    <property type="match status" value="1"/>
</dbReference>
<keyword evidence="5" id="KW-1185">Reference proteome</keyword>
<evidence type="ECO:0000256" key="2">
    <source>
        <dbReference type="SAM" id="SignalP"/>
    </source>
</evidence>
<dbReference type="Proteomes" id="UP000223913">
    <property type="component" value="Unassembled WGS sequence"/>
</dbReference>
<sequence>MGPKLNTVLSLLLLAAAGCTHQPAVFEFLPAEKTGITFSNDITTTETFNALNFEYIYNGGGVAAGDVNNDGLMDLYFTGNQVSSKLFLNKGNLQFEDITLPAGVGTDRWCTGVAMADVNDDGRLDIYVSVAGYEVAEAAMENLLFINEGPGQDGVPQFREAAVAYGLNDAGYSTQAAFLDYDLDGDLDLYLLTNALEKYNRNNLEPRRTAGESNSTDRLYRNNGDGTFTNVSQEAGILIEGYGLGVNVTDLNFDGYPDIYCANDFLSNDLIWINQRDGTFSNAAGRYLKHQTHNGMGVDIADFNNDGLPDITVLDMLPEDNYRQKMMIPKVNYDKFQMKRDLGYQDQYMRNTVQLHQGFTPEGEARFSEIGNLLGMAATDWSWSVLYADFDNDGWKDAYITNGYRKDVTNLDFINYSSYNQMFGSVEAKKQKAVSDLENIAEVRVSNYLFHNRGGLAFENATADWGLERASFSNGAAYVDLDNDGDLELVTNNIDAPAFIIENRSVKAEGNHYLQIELTEDRPDLNAQNAKVLVYTGDRKQYQEYSPYRGFKSTVTNILHFGLGTNTQVDSIVVHWSNGVKNTTSNVGADQRISIAYEDAPSRPFLREQPAPSGPAFRPVTAALGIDYRHKDNFHTDLKTTRTLPHDLSKAGPALATADINGDGLEDFFVGGNRNQKGRFYLQSAAGKFIARDFPLDSMYQDVDALFLDVDRDGDQDLYVVSGGTFEVQNMAAYQDRLYLNDGMGQFQPAPDRLPEISASGSCVRASDVDGDGDLDLFVGGRIQPGRYPYASRSYLLRNESGTFRDVTPDALREPGMVTDARWTDIGGDQLEELVLVGEWMPLTVFGNDKGQLAPMALTIDQAANQTNGWWMHLNAADLDQDGDTDFLLGNIGLNSKLRASKAEPVRLYAKDFDENGAIDPLLSCYVQGREHLIHERDLLIDQIPGMKRRFPDYDKYASAGMEYTFSEEDLEGALVKTCYGFASVVLENLGNGQFVTHVLPASSQLSPVMGSALIDLDDNGTIDLLTAGNFHASETNQIGWYDASYGDLLLQRNAFQFEPVSALGASLQMDGDVRGLKSLTLANGDRLFLVSSYGSPLQAYTFGVSKTAAPQYSYNDHH</sequence>
<dbReference type="InterPro" id="IPR028994">
    <property type="entry name" value="Integrin_alpha_N"/>
</dbReference>
<evidence type="ECO:0000313" key="5">
    <source>
        <dbReference type="Proteomes" id="UP000223913"/>
    </source>
</evidence>
<dbReference type="InterPro" id="IPR013517">
    <property type="entry name" value="FG-GAP"/>
</dbReference>
<dbReference type="InterPro" id="IPR011519">
    <property type="entry name" value="UnbV_ASPIC"/>
</dbReference>